<dbReference type="AlphaFoldDB" id="A0AB34HXD0"/>
<sequence length="18" mass="1992">MAAQGEPQLQFKLTLGPY</sequence>
<reference evidence="1 2" key="1">
    <citation type="submission" date="2022-11" db="EMBL/GenBank/DDBJ databases">
        <title>Whole genome sequence of Eschrichtius robustus ER-17-0199.</title>
        <authorList>
            <person name="Bruniche-Olsen A."/>
            <person name="Black A.N."/>
            <person name="Fields C.J."/>
            <person name="Walden K."/>
            <person name="Dewoody J.A."/>
        </authorList>
    </citation>
    <scope>NUCLEOTIDE SEQUENCE [LARGE SCALE GENOMIC DNA]</scope>
    <source>
        <strain evidence="1">ER-17-0199</strain>
        <tissue evidence="1">Blubber</tissue>
    </source>
</reference>
<organism evidence="1 2">
    <name type="scientific">Eschrichtius robustus</name>
    <name type="common">California gray whale</name>
    <name type="synonym">Eschrichtius gibbosus</name>
    <dbReference type="NCBI Taxonomy" id="9764"/>
    <lineage>
        <taxon>Eukaryota</taxon>
        <taxon>Metazoa</taxon>
        <taxon>Chordata</taxon>
        <taxon>Craniata</taxon>
        <taxon>Vertebrata</taxon>
        <taxon>Euteleostomi</taxon>
        <taxon>Mammalia</taxon>
        <taxon>Eutheria</taxon>
        <taxon>Laurasiatheria</taxon>
        <taxon>Artiodactyla</taxon>
        <taxon>Whippomorpha</taxon>
        <taxon>Cetacea</taxon>
        <taxon>Mysticeti</taxon>
        <taxon>Eschrichtiidae</taxon>
        <taxon>Eschrichtius</taxon>
    </lineage>
</organism>
<protein>
    <submittedName>
        <fullName evidence="1">Uncharacterized protein</fullName>
    </submittedName>
</protein>
<accession>A0AB34HXD0</accession>
<dbReference type="EMBL" id="JAIQCJ010000577">
    <property type="protein sequence ID" value="KAJ8795440.1"/>
    <property type="molecule type" value="Genomic_DNA"/>
</dbReference>
<keyword evidence="2" id="KW-1185">Reference proteome</keyword>
<dbReference type="Proteomes" id="UP001159641">
    <property type="component" value="Unassembled WGS sequence"/>
</dbReference>
<name>A0AB34HXD0_ESCRO</name>
<comment type="caution">
    <text evidence="1">The sequence shown here is derived from an EMBL/GenBank/DDBJ whole genome shotgun (WGS) entry which is preliminary data.</text>
</comment>
<evidence type="ECO:0000313" key="2">
    <source>
        <dbReference type="Proteomes" id="UP001159641"/>
    </source>
</evidence>
<proteinExistence type="predicted"/>
<evidence type="ECO:0000313" key="1">
    <source>
        <dbReference type="EMBL" id="KAJ8795440.1"/>
    </source>
</evidence>
<gene>
    <name evidence="1" type="ORF">J1605_018455</name>
</gene>